<evidence type="ECO:0000259" key="1">
    <source>
        <dbReference type="PROSITE" id="PS51186"/>
    </source>
</evidence>
<name>W9DUV0_METTI</name>
<dbReference type="SUPFAM" id="SSF55729">
    <property type="entry name" value="Acyl-CoA N-acyltransferases (Nat)"/>
    <property type="match status" value="1"/>
</dbReference>
<dbReference type="RefSeq" id="WP_023844598.1">
    <property type="nucleotide sequence ID" value="NZ_AZAJ01000001.1"/>
</dbReference>
<dbReference type="EMBL" id="AZAJ01000001">
    <property type="protein sequence ID" value="ETA67462.1"/>
    <property type="molecule type" value="Genomic_DNA"/>
</dbReference>
<comment type="caution">
    <text evidence="2">The sequence shown here is derived from an EMBL/GenBank/DDBJ whole genome shotgun (WGS) entry which is preliminary data.</text>
</comment>
<accession>W9DUV0</accession>
<dbReference type="STRING" id="1090322.MettiDRAFT_0886"/>
<dbReference type="Proteomes" id="UP000019483">
    <property type="component" value="Unassembled WGS sequence"/>
</dbReference>
<evidence type="ECO:0000313" key="3">
    <source>
        <dbReference type="Proteomes" id="UP000019483"/>
    </source>
</evidence>
<organism evidence="2 3">
    <name type="scientific">Methanolobus tindarius DSM 2278</name>
    <dbReference type="NCBI Taxonomy" id="1090322"/>
    <lineage>
        <taxon>Archaea</taxon>
        <taxon>Methanobacteriati</taxon>
        <taxon>Methanobacteriota</taxon>
        <taxon>Stenosarchaea group</taxon>
        <taxon>Methanomicrobia</taxon>
        <taxon>Methanosarcinales</taxon>
        <taxon>Methanosarcinaceae</taxon>
        <taxon>Methanolobus</taxon>
    </lineage>
</organism>
<dbReference type="PROSITE" id="PS51186">
    <property type="entry name" value="GNAT"/>
    <property type="match status" value="1"/>
</dbReference>
<dbReference type="Gene3D" id="3.40.630.30">
    <property type="match status" value="1"/>
</dbReference>
<dbReference type="OrthoDB" id="110201at2157"/>
<dbReference type="AlphaFoldDB" id="W9DUV0"/>
<feature type="domain" description="N-acetyltransferase" evidence="1">
    <location>
        <begin position="27"/>
        <end position="173"/>
    </location>
</feature>
<keyword evidence="2" id="KW-0808">Transferase</keyword>
<gene>
    <name evidence="2" type="ORF">MettiDRAFT_0886</name>
</gene>
<dbReference type="Pfam" id="PF00583">
    <property type="entry name" value="Acetyltransf_1"/>
    <property type="match status" value="1"/>
</dbReference>
<evidence type="ECO:0000313" key="2">
    <source>
        <dbReference type="EMBL" id="ETA67462.1"/>
    </source>
</evidence>
<dbReference type="InterPro" id="IPR016181">
    <property type="entry name" value="Acyl_CoA_acyltransferase"/>
</dbReference>
<proteinExistence type="predicted"/>
<dbReference type="InterPro" id="IPR020036">
    <property type="entry name" value="PseH"/>
</dbReference>
<dbReference type="PANTHER" id="PTHR43415:SF3">
    <property type="entry name" value="GNAT-FAMILY ACETYLTRANSFERASE"/>
    <property type="match status" value="1"/>
</dbReference>
<keyword evidence="3" id="KW-1185">Reference proteome</keyword>
<dbReference type="NCBIfam" id="TIGR03585">
    <property type="entry name" value="PseH"/>
    <property type="match status" value="1"/>
</dbReference>
<dbReference type="PANTHER" id="PTHR43415">
    <property type="entry name" value="SPERMIDINE N(1)-ACETYLTRANSFERASE"/>
    <property type="match status" value="1"/>
</dbReference>
<protein>
    <submittedName>
        <fullName evidence="2">Pseudaminic acid biosynthesis N-acetyl transferase</fullName>
    </submittedName>
</protein>
<dbReference type="GO" id="GO:0016747">
    <property type="term" value="F:acyltransferase activity, transferring groups other than amino-acyl groups"/>
    <property type="evidence" value="ECO:0007669"/>
    <property type="project" value="InterPro"/>
</dbReference>
<sequence>MDDLKNDFTFDDILVTNFVNVSSEEKEMIRTFRNHDTIKKWMYNDKDITREEHFNFIKMLKHDNHNNYWIVKKGVQYIGVISLKGINRRHKNAYIGIYTNPYTEIKGKGSLLIQCIKKIAFDISNLHTLKLEVMCDNQRAISFYQRAGFTEEGRLKEFVFKNNKWYDMIIMGIINGEVISAN</sequence>
<dbReference type="InterPro" id="IPR000182">
    <property type="entry name" value="GNAT_dom"/>
</dbReference>
<reference evidence="2 3" key="1">
    <citation type="submission" date="2013-08" db="EMBL/GenBank/DDBJ databases">
        <authorList>
            <consortium name="DOE Joint Genome Institute"/>
            <person name="Eisen J."/>
            <person name="Huntemann M."/>
            <person name="Han J."/>
            <person name="Chen A."/>
            <person name="Kyrpides N."/>
            <person name="Mavromatis K."/>
            <person name="Markowitz V."/>
            <person name="Palaniappan K."/>
            <person name="Ivanova N."/>
            <person name="Schaumberg A."/>
            <person name="Pati A."/>
            <person name="Liolios K."/>
            <person name="Nordberg H.P."/>
            <person name="Cantor M.N."/>
            <person name="Hua S.X."/>
            <person name="Woyke T."/>
        </authorList>
    </citation>
    <scope>NUCLEOTIDE SEQUENCE [LARGE SCALE GENOMIC DNA]</scope>
    <source>
        <strain evidence="2 3">DSM 2278</strain>
    </source>
</reference>